<sequence length="44" mass="4700">MTPNIIRVDPDVYAAALKAKAALEAKTGRPQSLNDGLRHLLGLT</sequence>
<reference evidence="1" key="1">
    <citation type="journal article" date="2015" name="Nature">
        <title>Complex archaea that bridge the gap between prokaryotes and eukaryotes.</title>
        <authorList>
            <person name="Spang A."/>
            <person name="Saw J.H."/>
            <person name="Jorgensen S.L."/>
            <person name="Zaremba-Niedzwiedzka K."/>
            <person name="Martijn J."/>
            <person name="Lind A.E."/>
            <person name="van Eijk R."/>
            <person name="Schleper C."/>
            <person name="Guy L."/>
            <person name="Ettema T.J."/>
        </authorList>
    </citation>
    <scope>NUCLEOTIDE SEQUENCE</scope>
</reference>
<dbReference type="AlphaFoldDB" id="A0A0F9DCW8"/>
<comment type="caution">
    <text evidence="1">The sequence shown here is derived from an EMBL/GenBank/DDBJ whole genome shotgun (WGS) entry which is preliminary data.</text>
</comment>
<evidence type="ECO:0000313" key="1">
    <source>
        <dbReference type="EMBL" id="KKL15641.1"/>
    </source>
</evidence>
<proteinExistence type="predicted"/>
<gene>
    <name evidence="1" type="ORF">LCGC14_2503560</name>
</gene>
<organism evidence="1">
    <name type="scientific">marine sediment metagenome</name>
    <dbReference type="NCBI Taxonomy" id="412755"/>
    <lineage>
        <taxon>unclassified sequences</taxon>
        <taxon>metagenomes</taxon>
        <taxon>ecological metagenomes</taxon>
    </lineage>
</organism>
<accession>A0A0F9DCW8</accession>
<name>A0A0F9DCW8_9ZZZZ</name>
<dbReference type="EMBL" id="LAZR01039985">
    <property type="protein sequence ID" value="KKL15641.1"/>
    <property type="molecule type" value="Genomic_DNA"/>
</dbReference>
<protein>
    <submittedName>
        <fullName evidence="1">Uncharacterized protein</fullName>
    </submittedName>
</protein>